<feature type="modified residue" description="4-aspartylphosphate" evidence="3">
    <location>
        <position position="55"/>
    </location>
</feature>
<proteinExistence type="predicted"/>
<dbReference type="STRING" id="574087.Acear_1035"/>
<gene>
    <name evidence="6" type="ordered locus">Acear_1035</name>
</gene>
<dbReference type="PANTHER" id="PTHR37299:SF1">
    <property type="entry name" value="STAGE 0 SPORULATION PROTEIN A HOMOLOG"/>
    <property type="match status" value="1"/>
</dbReference>
<dbReference type="KEGG" id="aar:Acear_1035"/>
<dbReference type="PANTHER" id="PTHR37299">
    <property type="entry name" value="TRANSCRIPTIONAL REGULATOR-RELATED"/>
    <property type="match status" value="1"/>
</dbReference>
<keyword evidence="3" id="KW-0597">Phosphoprotein</keyword>
<dbReference type="PROSITE" id="PS50110">
    <property type="entry name" value="RESPONSE_REGULATORY"/>
    <property type="match status" value="1"/>
</dbReference>
<keyword evidence="7" id="KW-1185">Reference proteome</keyword>
<feature type="domain" description="HTH LytTR-type" evidence="5">
    <location>
        <begin position="154"/>
        <end position="257"/>
    </location>
</feature>
<dbReference type="InterPro" id="IPR046947">
    <property type="entry name" value="LytR-like"/>
</dbReference>
<evidence type="ECO:0000256" key="3">
    <source>
        <dbReference type="PROSITE-ProRule" id="PRU00169"/>
    </source>
</evidence>
<dbReference type="SMART" id="SM00850">
    <property type="entry name" value="LytTR"/>
    <property type="match status" value="1"/>
</dbReference>
<dbReference type="SMART" id="SM00448">
    <property type="entry name" value="REC"/>
    <property type="match status" value="1"/>
</dbReference>
<protein>
    <recommendedName>
        <fullName evidence="1">Stage 0 sporulation protein A homolog</fullName>
    </recommendedName>
</protein>
<comment type="function">
    <text evidence="2">May play the central regulatory role in sporulation. It may be an element of the effector pathway responsible for the activation of sporulation genes in response to nutritional stress. Spo0A may act in concert with spo0H (a sigma factor) to control the expression of some genes that are critical to the sporulation process.</text>
</comment>
<dbReference type="GO" id="GO:0000156">
    <property type="term" value="F:phosphorelay response regulator activity"/>
    <property type="evidence" value="ECO:0007669"/>
    <property type="project" value="InterPro"/>
</dbReference>
<dbReference type="EMBL" id="CP002105">
    <property type="protein sequence ID" value="ADL12561.1"/>
    <property type="molecule type" value="Genomic_DNA"/>
</dbReference>
<dbReference type="eggNOG" id="COG3279">
    <property type="taxonomic scope" value="Bacteria"/>
</dbReference>
<evidence type="ECO:0000259" key="4">
    <source>
        <dbReference type="PROSITE" id="PS50110"/>
    </source>
</evidence>
<dbReference type="Pfam" id="PF00072">
    <property type="entry name" value="Response_reg"/>
    <property type="match status" value="1"/>
</dbReference>
<dbReference type="InterPro" id="IPR011006">
    <property type="entry name" value="CheY-like_superfamily"/>
</dbReference>
<dbReference type="GO" id="GO:0003677">
    <property type="term" value="F:DNA binding"/>
    <property type="evidence" value="ECO:0007669"/>
    <property type="project" value="InterPro"/>
</dbReference>
<organism evidence="6 7">
    <name type="scientific">Acetohalobium arabaticum (strain ATCC 49924 / DSM 5501 / Z-7288)</name>
    <dbReference type="NCBI Taxonomy" id="574087"/>
    <lineage>
        <taxon>Bacteria</taxon>
        <taxon>Bacillati</taxon>
        <taxon>Bacillota</taxon>
        <taxon>Clostridia</taxon>
        <taxon>Halanaerobiales</taxon>
        <taxon>Halobacteroidaceae</taxon>
        <taxon>Acetohalobium</taxon>
    </lineage>
</organism>
<dbReference type="SUPFAM" id="SSF52172">
    <property type="entry name" value="CheY-like"/>
    <property type="match status" value="1"/>
</dbReference>
<dbReference type="InterPro" id="IPR001789">
    <property type="entry name" value="Sig_transdc_resp-reg_receiver"/>
</dbReference>
<reference evidence="6 7" key="1">
    <citation type="journal article" date="2010" name="Stand. Genomic Sci.">
        <title>Complete genome sequence of Acetohalobium arabaticum type strain (Z-7288).</title>
        <authorList>
            <person name="Sikorski J."/>
            <person name="Lapidus A."/>
            <person name="Chertkov O."/>
            <person name="Lucas S."/>
            <person name="Copeland A."/>
            <person name="Glavina Del Rio T."/>
            <person name="Nolan M."/>
            <person name="Tice H."/>
            <person name="Cheng J.F."/>
            <person name="Han C."/>
            <person name="Brambilla E."/>
            <person name="Pitluck S."/>
            <person name="Liolios K."/>
            <person name="Ivanova N."/>
            <person name="Mavromatis K."/>
            <person name="Mikhailova N."/>
            <person name="Pati A."/>
            <person name="Bruce D."/>
            <person name="Detter C."/>
            <person name="Tapia R."/>
            <person name="Goodwin L."/>
            <person name="Chen A."/>
            <person name="Palaniappan K."/>
            <person name="Land M."/>
            <person name="Hauser L."/>
            <person name="Chang Y.J."/>
            <person name="Jeffries C.D."/>
            <person name="Rohde M."/>
            <person name="Goker M."/>
            <person name="Spring S."/>
            <person name="Woyke T."/>
            <person name="Bristow J."/>
            <person name="Eisen J.A."/>
            <person name="Markowitz V."/>
            <person name="Hugenholtz P."/>
            <person name="Kyrpides N.C."/>
            <person name="Klenk H.P."/>
        </authorList>
    </citation>
    <scope>NUCLEOTIDE SEQUENCE [LARGE SCALE GENOMIC DNA]</scope>
    <source>
        <strain evidence="7">ATCC 49924 / DSM 5501 / Z-7288</strain>
    </source>
</reference>
<dbReference type="PROSITE" id="PS50930">
    <property type="entry name" value="HTH_LYTTR"/>
    <property type="match status" value="1"/>
</dbReference>
<dbReference type="HOGENOM" id="CLU_000445_14_1_9"/>
<dbReference type="InterPro" id="IPR007492">
    <property type="entry name" value="LytTR_DNA-bd_dom"/>
</dbReference>
<name>D9QPX0_ACEAZ</name>
<feature type="domain" description="Response regulatory" evidence="4">
    <location>
        <begin position="4"/>
        <end position="118"/>
    </location>
</feature>
<evidence type="ECO:0000256" key="2">
    <source>
        <dbReference type="ARBA" id="ARBA00024867"/>
    </source>
</evidence>
<dbReference type="Proteomes" id="UP000001661">
    <property type="component" value="Chromosome"/>
</dbReference>
<dbReference type="RefSeq" id="WP_013278007.1">
    <property type="nucleotide sequence ID" value="NC_014378.1"/>
</dbReference>
<evidence type="ECO:0000313" key="6">
    <source>
        <dbReference type="EMBL" id="ADL12561.1"/>
    </source>
</evidence>
<dbReference type="OrthoDB" id="9788600at2"/>
<dbReference type="AlphaFoldDB" id="D9QPX0"/>
<dbReference type="Gene3D" id="3.40.50.2300">
    <property type="match status" value="1"/>
</dbReference>
<sequence length="257" mass="29596">MKLDVVVVDDELPARDELKFLLSETDELEVIAEAATGQQALELIADKDPDVAFLDIQMPGKSGIEVTEEILTWDQKPLIIFITAYDDYAIKAFELNAIDYLLKPFSKERFEKTIERILTKQQTESKEAIDQQLNQLIASMESAEDSLIRIPVHSKQGRIKLLDKEDIIAAYTKEGDVYIKTNTEEYCSDFTLSALEDTLPTPYFFRVHRSYLANLKEVSEIIPWFKGKYRLVMNDELESELPVSRNKIKRLKEIINL</sequence>
<evidence type="ECO:0000313" key="7">
    <source>
        <dbReference type="Proteomes" id="UP000001661"/>
    </source>
</evidence>
<accession>D9QPX0</accession>
<evidence type="ECO:0000259" key="5">
    <source>
        <dbReference type="PROSITE" id="PS50930"/>
    </source>
</evidence>
<dbReference type="Pfam" id="PF04397">
    <property type="entry name" value="LytTR"/>
    <property type="match status" value="1"/>
</dbReference>
<evidence type="ECO:0000256" key="1">
    <source>
        <dbReference type="ARBA" id="ARBA00018672"/>
    </source>
</evidence>
<dbReference type="Gene3D" id="2.40.50.1020">
    <property type="entry name" value="LytTr DNA-binding domain"/>
    <property type="match status" value="1"/>
</dbReference>